<keyword evidence="3 4" id="KW-0472">Membrane</keyword>
<evidence type="ECO:0000313" key="8">
    <source>
        <dbReference type="Proteomes" id="UP000256520"/>
    </source>
</evidence>
<dbReference type="EMBL" id="PIOD01000008">
    <property type="protein sequence ID" value="RDW18911.1"/>
    <property type="molecule type" value="Genomic_DNA"/>
</dbReference>
<dbReference type="InterPro" id="IPR050768">
    <property type="entry name" value="UPF0353/GerABKA_families"/>
</dbReference>
<evidence type="ECO:0000256" key="3">
    <source>
        <dbReference type="ARBA" id="ARBA00023136"/>
    </source>
</evidence>
<keyword evidence="8" id="KW-1185">Reference proteome</keyword>
<comment type="similarity">
    <text evidence="2 4">Belongs to the GerABKA family.</text>
</comment>
<dbReference type="AlphaFoldDB" id="A0A3D8PUD1"/>
<sequence length="516" mass="57250">MSRTSFFNRRKLKTNKPEQQNQTKTTIELGKNLAENLKNIKTILGEPSDLIVRETTLGGTDKKCAIVYISGLVDQDLVNNNILKVIQSNMNEIDPNQIDVVFQEKIAITDIKKDNKFDESIDSLLSGSTIFFLDETDTVLILGTAGGEKRSIEEPQSEALIRGPREGFVESVQTNVALIRRDIKNSNLRFNYHDVGNKSKRTIVVSYIDGIVNPTIVQEVNRRVKSIDLDLVAESGFVEQWIEDSFLSPFPQMINTERPDRVASSLLQGKVGILVDGTPFALIAPTTYSETLKSLEDYYERWIVGSLIRILRYIGTFLALLLPAIYIALVSYHQGMIPTQLAFSIAAAREGVPFPSFVEAMLMIITMEILQEAGARLPKNLGQTVGIVGGLVIGDSAVSAGIVSPIMVIVVALTAISSFTNPSYSVGIGFRMLRLFFMVAAAIFGLYGIILAYIMLNIHVANLKSFGIPYSAPFAPAFVKDWKDSVIRAPITMLEKRPTYLKPEERQEKSKNEEKS</sequence>
<dbReference type="PANTHER" id="PTHR22550:SF5">
    <property type="entry name" value="LEUCINE ZIPPER PROTEIN 4"/>
    <property type="match status" value="1"/>
</dbReference>
<gene>
    <name evidence="7" type="ORF">CWR45_08835</name>
</gene>
<feature type="transmembrane region" description="Helical" evidence="6">
    <location>
        <begin position="391"/>
        <end position="415"/>
    </location>
</feature>
<dbReference type="GO" id="GO:0005886">
    <property type="term" value="C:plasma membrane"/>
    <property type="evidence" value="ECO:0007669"/>
    <property type="project" value="UniProtKB-SubCell"/>
</dbReference>
<evidence type="ECO:0000256" key="6">
    <source>
        <dbReference type="SAM" id="Phobius"/>
    </source>
</evidence>
<dbReference type="OrthoDB" id="9772630at2"/>
<evidence type="ECO:0000256" key="1">
    <source>
        <dbReference type="ARBA" id="ARBA00004141"/>
    </source>
</evidence>
<organism evidence="7 8">
    <name type="scientific">Oceanobacillus chungangensis</name>
    <dbReference type="NCBI Taxonomy" id="1229152"/>
    <lineage>
        <taxon>Bacteria</taxon>
        <taxon>Bacillati</taxon>
        <taxon>Bacillota</taxon>
        <taxon>Bacilli</taxon>
        <taxon>Bacillales</taxon>
        <taxon>Bacillaceae</taxon>
        <taxon>Oceanobacillus</taxon>
    </lineage>
</organism>
<dbReference type="PANTHER" id="PTHR22550">
    <property type="entry name" value="SPORE GERMINATION PROTEIN"/>
    <property type="match status" value="1"/>
</dbReference>
<protein>
    <submittedName>
        <fullName evidence="7">Spore germination protein</fullName>
    </submittedName>
</protein>
<comment type="caution">
    <text evidence="7">The sequence shown here is derived from an EMBL/GenBank/DDBJ whole genome shotgun (WGS) entry which is preliminary data.</text>
</comment>
<dbReference type="RefSeq" id="WP_115749507.1">
    <property type="nucleotide sequence ID" value="NZ_PIOD01000008.1"/>
</dbReference>
<dbReference type="PIRSF" id="PIRSF005690">
    <property type="entry name" value="GerBA"/>
    <property type="match status" value="1"/>
</dbReference>
<reference evidence="8" key="1">
    <citation type="submission" date="2017-11" db="EMBL/GenBank/DDBJ databases">
        <authorList>
            <person name="Zhu W."/>
        </authorList>
    </citation>
    <scope>NUCLEOTIDE SEQUENCE [LARGE SCALE GENOMIC DNA]</scope>
    <source>
        <strain evidence="8">CAU 1051</strain>
    </source>
</reference>
<evidence type="ECO:0000256" key="5">
    <source>
        <dbReference type="SAM" id="MobiDB-lite"/>
    </source>
</evidence>
<evidence type="ECO:0000256" key="2">
    <source>
        <dbReference type="ARBA" id="ARBA00005278"/>
    </source>
</evidence>
<name>A0A3D8PUD1_9BACI</name>
<dbReference type="InterPro" id="IPR004995">
    <property type="entry name" value="Spore_Ger"/>
</dbReference>
<keyword evidence="6" id="KW-1133">Transmembrane helix</keyword>
<feature type="transmembrane region" description="Helical" evidence="6">
    <location>
        <begin position="310"/>
        <end position="332"/>
    </location>
</feature>
<feature type="transmembrane region" description="Helical" evidence="6">
    <location>
        <begin position="435"/>
        <end position="456"/>
    </location>
</feature>
<evidence type="ECO:0000313" key="7">
    <source>
        <dbReference type="EMBL" id="RDW18911.1"/>
    </source>
</evidence>
<feature type="region of interest" description="Disordered" evidence="5">
    <location>
        <begin position="1"/>
        <end position="22"/>
    </location>
</feature>
<dbReference type="Pfam" id="PF03323">
    <property type="entry name" value="GerA"/>
    <property type="match status" value="1"/>
</dbReference>
<comment type="subcellular location">
    <subcellularLocation>
        <location evidence="4">Cell membrane</location>
    </subcellularLocation>
    <subcellularLocation>
        <location evidence="1">Membrane</location>
        <topology evidence="1">Multi-pass membrane protein</topology>
    </subcellularLocation>
</comment>
<accession>A0A3D8PUD1</accession>
<evidence type="ECO:0000256" key="4">
    <source>
        <dbReference type="PIRNR" id="PIRNR005690"/>
    </source>
</evidence>
<dbReference type="Proteomes" id="UP000256520">
    <property type="component" value="Unassembled WGS sequence"/>
</dbReference>
<dbReference type="GO" id="GO:0009847">
    <property type="term" value="P:spore germination"/>
    <property type="evidence" value="ECO:0007669"/>
    <property type="project" value="UniProtKB-UniRule"/>
</dbReference>
<proteinExistence type="inferred from homology"/>
<keyword evidence="6" id="KW-0812">Transmembrane</keyword>